<evidence type="ECO:0000256" key="4">
    <source>
        <dbReference type="ARBA" id="ARBA00012268"/>
    </source>
</evidence>
<evidence type="ECO:0000256" key="2">
    <source>
        <dbReference type="ARBA" id="ARBA00005199"/>
    </source>
</evidence>
<dbReference type="CDD" id="cd11325">
    <property type="entry name" value="AmyAc_GTHase"/>
    <property type="match status" value="1"/>
</dbReference>
<dbReference type="InterPro" id="IPR017853">
    <property type="entry name" value="GH"/>
</dbReference>
<dbReference type="InterPro" id="IPR012768">
    <property type="entry name" value="Trehalose_TreZ"/>
</dbReference>
<dbReference type="CDD" id="cd02853">
    <property type="entry name" value="E_set_MTHase_like_N"/>
    <property type="match status" value="1"/>
</dbReference>
<dbReference type="PANTHER" id="PTHR43651">
    <property type="entry name" value="1,4-ALPHA-GLUCAN-BRANCHING ENZYME"/>
    <property type="match status" value="1"/>
</dbReference>
<dbReference type="PANTHER" id="PTHR43651:SF11">
    <property type="entry name" value="MALTO-OLIGOSYLTREHALOSE TREHALOHYDROLASE"/>
    <property type="match status" value="1"/>
</dbReference>
<evidence type="ECO:0000256" key="15">
    <source>
        <dbReference type="PIRSR" id="PIRSR006337-1"/>
    </source>
</evidence>
<comment type="pathway">
    <text evidence="2 14">Glycan biosynthesis; trehalose biosynthesis.</text>
</comment>
<comment type="catalytic activity">
    <reaction evidence="12 14">
        <text>hydrolysis of (1-&gt;4)-alpha-D-glucosidic linkage in 4-alpha-D-[(1-&gt;4)-alpha-D-glucanosyl]n trehalose to yield trehalose and (1-&gt;4)-alpha-D-glucan.</text>
        <dbReference type="EC" id="3.2.1.141"/>
    </reaction>
</comment>
<dbReference type="GO" id="GO:0033942">
    <property type="term" value="F:4-alpha-D-(1-&gt;4)-alpha-D-glucanotrehalose trehalohydrolase activity"/>
    <property type="evidence" value="ECO:0007669"/>
    <property type="project" value="UniProtKB-EC"/>
</dbReference>
<feature type="binding site" evidence="16">
    <location>
        <begin position="258"/>
        <end position="263"/>
    </location>
    <ligand>
        <name>substrate</name>
    </ligand>
</feature>
<feature type="domain" description="Glycosyl hydrolase family 13 catalytic" evidence="18">
    <location>
        <begin position="114"/>
        <end position="458"/>
    </location>
</feature>
<dbReference type="GO" id="GO:0005992">
    <property type="term" value="P:trehalose biosynthetic process"/>
    <property type="evidence" value="ECO:0007669"/>
    <property type="project" value="UniProtKB-UniRule"/>
</dbReference>
<evidence type="ECO:0000256" key="8">
    <source>
        <dbReference type="ARBA" id="ARBA00023277"/>
    </source>
</evidence>
<feature type="active site" description="Proton donor" evidence="15">
    <location>
        <position position="297"/>
    </location>
</feature>
<dbReference type="NCBIfam" id="TIGR02402">
    <property type="entry name" value="trehalose_TreZ"/>
    <property type="match status" value="1"/>
</dbReference>
<dbReference type="Pfam" id="PF00128">
    <property type="entry name" value="Alpha-amylase"/>
    <property type="match status" value="1"/>
</dbReference>
<dbReference type="InterPro" id="IPR013783">
    <property type="entry name" value="Ig-like_fold"/>
</dbReference>
<dbReference type="GO" id="GO:0005737">
    <property type="term" value="C:cytoplasm"/>
    <property type="evidence" value="ECO:0007669"/>
    <property type="project" value="UniProtKB-SubCell"/>
</dbReference>
<protein>
    <recommendedName>
        <fullName evidence="5 13">Malto-oligosyltrehalose trehalohydrolase</fullName>
        <shortName evidence="14">MTHase</shortName>
        <ecNumber evidence="4 13">3.2.1.141</ecNumber>
    </recommendedName>
    <alternativeName>
        <fullName evidence="11 14">4-alpha-D-((1-&gt;4)-alpha-D-glucano)trehalose trehalohydrolase</fullName>
    </alternativeName>
    <alternativeName>
        <fullName evidence="10 14">Maltooligosyl trehalose trehalohydrolase</fullName>
    </alternativeName>
</protein>
<feature type="active site" description="Nucleophile" evidence="15">
    <location>
        <position position="260"/>
    </location>
</feature>
<organism evidence="19 20">
    <name type="scientific">Mucilaginibacter oryzae</name>
    <dbReference type="NCBI Taxonomy" id="468058"/>
    <lineage>
        <taxon>Bacteria</taxon>
        <taxon>Pseudomonadati</taxon>
        <taxon>Bacteroidota</taxon>
        <taxon>Sphingobacteriia</taxon>
        <taxon>Sphingobacteriales</taxon>
        <taxon>Sphingobacteriaceae</taxon>
        <taxon>Mucilaginibacter</taxon>
    </lineage>
</organism>
<name>A0A316H453_9SPHI</name>
<dbReference type="SUPFAM" id="SSF51445">
    <property type="entry name" value="(Trans)glycosidases"/>
    <property type="match status" value="1"/>
</dbReference>
<evidence type="ECO:0000256" key="10">
    <source>
        <dbReference type="ARBA" id="ARBA00032057"/>
    </source>
</evidence>
<keyword evidence="8" id="KW-0119">Carbohydrate metabolism</keyword>
<comment type="similarity">
    <text evidence="3 14">Belongs to the glycosyl hydrolase 13 family.</text>
</comment>
<accession>A0A316H453</accession>
<dbReference type="InterPro" id="IPR022567">
    <property type="entry name" value="DUF3459"/>
</dbReference>
<evidence type="ECO:0000256" key="14">
    <source>
        <dbReference type="PIRNR" id="PIRNR006337"/>
    </source>
</evidence>
<dbReference type="EC" id="3.2.1.141" evidence="4 13"/>
<evidence type="ECO:0000313" key="20">
    <source>
        <dbReference type="Proteomes" id="UP000245678"/>
    </source>
</evidence>
<dbReference type="SMART" id="SM00642">
    <property type="entry name" value="Aamy"/>
    <property type="match status" value="1"/>
</dbReference>
<evidence type="ECO:0000256" key="7">
    <source>
        <dbReference type="ARBA" id="ARBA00022801"/>
    </source>
</evidence>
<dbReference type="Gene3D" id="3.20.20.80">
    <property type="entry name" value="Glycosidases"/>
    <property type="match status" value="1"/>
</dbReference>
<dbReference type="EMBL" id="QGHA01000011">
    <property type="protein sequence ID" value="PWK72954.1"/>
    <property type="molecule type" value="Genomic_DNA"/>
</dbReference>
<comment type="subcellular location">
    <subcellularLocation>
        <location evidence="1 15">Cytoplasm</location>
    </subcellularLocation>
</comment>
<keyword evidence="9 14" id="KW-0326">Glycosidase</keyword>
<evidence type="ECO:0000256" key="16">
    <source>
        <dbReference type="PIRSR" id="PIRSR006337-2"/>
    </source>
</evidence>
<dbReference type="RefSeq" id="WP_109609644.1">
    <property type="nucleotide sequence ID" value="NZ_QGHA01000011.1"/>
</dbReference>
<proteinExistence type="inferred from homology"/>
<evidence type="ECO:0000259" key="18">
    <source>
        <dbReference type="SMART" id="SM00642"/>
    </source>
</evidence>
<evidence type="ECO:0000256" key="1">
    <source>
        <dbReference type="ARBA" id="ARBA00004496"/>
    </source>
</evidence>
<dbReference type="Proteomes" id="UP000245678">
    <property type="component" value="Unassembled WGS sequence"/>
</dbReference>
<dbReference type="SUPFAM" id="SSF81296">
    <property type="entry name" value="E set domains"/>
    <property type="match status" value="1"/>
</dbReference>
<dbReference type="Gene3D" id="1.10.10.760">
    <property type="entry name" value="E-set domains of sugar-utilizing enzymes"/>
    <property type="match status" value="1"/>
</dbReference>
<reference evidence="19 20" key="1">
    <citation type="submission" date="2018-05" db="EMBL/GenBank/DDBJ databases">
        <title>Genomic Encyclopedia of Archaeal and Bacterial Type Strains, Phase II (KMG-II): from individual species to whole genera.</title>
        <authorList>
            <person name="Goeker M."/>
        </authorList>
    </citation>
    <scope>NUCLEOTIDE SEQUENCE [LARGE SCALE GENOMIC DNA]</scope>
    <source>
        <strain evidence="19 20">DSM 19975</strain>
    </source>
</reference>
<evidence type="ECO:0000313" key="19">
    <source>
        <dbReference type="EMBL" id="PWK72954.1"/>
    </source>
</evidence>
<dbReference type="UniPathway" id="UPA00299"/>
<feature type="binding site" evidence="16">
    <location>
        <begin position="390"/>
        <end position="395"/>
    </location>
    <ligand>
        <name>substrate</name>
    </ligand>
</feature>
<evidence type="ECO:0000256" key="5">
    <source>
        <dbReference type="ARBA" id="ARBA00015938"/>
    </source>
</evidence>
<evidence type="ECO:0000256" key="12">
    <source>
        <dbReference type="ARBA" id="ARBA00034013"/>
    </source>
</evidence>
<feature type="site" description="Transition state stabilizer" evidence="17">
    <location>
        <position position="391"/>
    </location>
</feature>
<evidence type="ECO:0000256" key="3">
    <source>
        <dbReference type="ARBA" id="ARBA00008061"/>
    </source>
</evidence>
<dbReference type="PIRSF" id="PIRSF006337">
    <property type="entry name" value="Trehalose_TreZ"/>
    <property type="match status" value="1"/>
</dbReference>
<keyword evidence="7 14" id="KW-0378">Hydrolase</keyword>
<keyword evidence="20" id="KW-1185">Reference proteome</keyword>
<evidence type="ECO:0000256" key="13">
    <source>
        <dbReference type="NCBIfam" id="TIGR02402"/>
    </source>
</evidence>
<dbReference type="InterPro" id="IPR006047">
    <property type="entry name" value="GH13_cat_dom"/>
</dbReference>
<dbReference type="InterPro" id="IPR014756">
    <property type="entry name" value="Ig_E-set"/>
</dbReference>
<gene>
    <name evidence="19" type="ORF">LX99_04285</name>
</gene>
<evidence type="ECO:0000256" key="11">
    <source>
        <dbReference type="ARBA" id="ARBA00033284"/>
    </source>
</evidence>
<sequence>MNNKPTPGVRFKENRAEIAVWAPHAKKAAIVLNDGNMLDLNPKDHGYWVLNTPALRPGDGYRFKLDGGEPLPDPASLSQPDGVHGASRAVDLHQFNWTDTGWQNPDLEQYLIYELHTGTFSQAGTFDGVAEKLGYLKDLGVTAIEIMPVAQFPGGRNWGYDGVFPYAVQNTYGGARGLAKLVDACHQHGIAVILDVVYNHFGPEGNYMGSYGPYFTGKYHTPWGDALNFDDAWCDEVRHYFIRNVLMWFRDFHIDALRLDAVHAIKDFGAKHILKEIRENVDELMAQTGRKHHLIVELDLNDPIFIDPAEKRGYGMDAQWIDEFHHALRVTAGEKRDGYYSDFEGIAHLAKSYNSAYVYDGIYSPGRLKTFGAKANDNPGSQFIVFSQNHDHVGNRMLGERSSKLFSFEMQKLMAGAVMVSPFIPMLFMGEEWAEPNPFQYFVSHTDPELADAVRKGRKAEFASFHTEEEAPDPQAVETFNSSKLQWDLLNKEGHRQMLGFYQALIRIRKQLPALATLNRKNLKTIVNETEKTLLLQRWHGGQSVFCLMNFSDGERPVSFPENAACSIVLNSADTEWNGPGRAAAGYIRPQSIIIYESSNV</sequence>
<feature type="binding site" evidence="16">
    <location>
        <begin position="322"/>
        <end position="326"/>
    </location>
    <ligand>
        <name>substrate</name>
    </ligand>
</feature>
<dbReference type="Gene3D" id="2.60.40.10">
    <property type="entry name" value="Immunoglobulins"/>
    <property type="match status" value="1"/>
</dbReference>
<comment type="caution">
    <text evidence="19">The sequence shown here is derived from an EMBL/GenBank/DDBJ whole genome shotgun (WGS) entry which is preliminary data.</text>
</comment>
<keyword evidence="6" id="KW-0963">Cytoplasm</keyword>
<dbReference type="InterPro" id="IPR044901">
    <property type="entry name" value="Trehalose_TreZ_E-set_sf"/>
</dbReference>
<evidence type="ECO:0000256" key="6">
    <source>
        <dbReference type="ARBA" id="ARBA00022490"/>
    </source>
</evidence>
<evidence type="ECO:0000256" key="17">
    <source>
        <dbReference type="PIRSR" id="PIRSR006337-3"/>
    </source>
</evidence>
<evidence type="ECO:0000256" key="9">
    <source>
        <dbReference type="ARBA" id="ARBA00023295"/>
    </source>
</evidence>
<dbReference type="AlphaFoldDB" id="A0A316H453"/>
<dbReference type="Pfam" id="PF11941">
    <property type="entry name" value="DUF3459"/>
    <property type="match status" value="1"/>
</dbReference>